<sequence>MAQGSDRPDQETDEQWLQSLNSRSENLAPVRERGLNERILRALARSSQGRELLKDFRRLNPDMEHFFVFDEDPGPASQDDLFGDLTLLPRLLSGDKIALLGHGDHAAAAAAELSRVNDALSMRASDEVTASPVIMYIENAEDYAKVRDALETVLAAFDQEIILESRQVRGSVWQSFVTVFKKKATPDQFENAADTLMAAAAQRLYAAPQAQISKDQSEAIAKLITSLEGSANALVTFSNLLLIKVDGTVLVRELSPAQAEFIKMNPHLQFNPKEALAALDNAFVSVQSGGQGDGQQAITP</sequence>
<accession>A0A1N7GJ34</accession>
<reference evidence="2" key="1">
    <citation type="submission" date="2017-01" db="EMBL/GenBank/DDBJ databases">
        <authorList>
            <person name="Varghese N."/>
            <person name="Submissions S."/>
        </authorList>
    </citation>
    <scope>NUCLEOTIDE SEQUENCE [LARGE SCALE GENOMIC DNA]</scope>
    <source>
        <strain evidence="2">ATCC 12950</strain>
    </source>
</reference>
<gene>
    <name evidence="1" type="ORF">SAMN05421833_12983</name>
</gene>
<dbReference type="EMBL" id="FTNI01000029">
    <property type="protein sequence ID" value="SIS12542.1"/>
    <property type="molecule type" value="Genomic_DNA"/>
</dbReference>
<dbReference type="RefSeq" id="WP_076440643.1">
    <property type="nucleotide sequence ID" value="NZ_FTNI01000029.1"/>
</dbReference>
<name>A0A1N7GJ34_9ACTN</name>
<evidence type="ECO:0000313" key="2">
    <source>
        <dbReference type="Proteomes" id="UP000186096"/>
    </source>
</evidence>
<keyword evidence="2" id="KW-1185">Reference proteome</keyword>
<dbReference type="OrthoDB" id="10018105at2"/>
<dbReference type="STRING" id="58117.SAMN05421833_12983"/>
<proteinExistence type="predicted"/>
<protein>
    <submittedName>
        <fullName evidence="1">Uncharacterized protein</fullName>
    </submittedName>
</protein>
<dbReference type="Proteomes" id="UP000186096">
    <property type="component" value="Unassembled WGS sequence"/>
</dbReference>
<dbReference type="AlphaFoldDB" id="A0A1N7GJ34"/>
<organism evidence="1 2">
    <name type="scientific">Microbispora rosea</name>
    <dbReference type="NCBI Taxonomy" id="58117"/>
    <lineage>
        <taxon>Bacteria</taxon>
        <taxon>Bacillati</taxon>
        <taxon>Actinomycetota</taxon>
        <taxon>Actinomycetes</taxon>
        <taxon>Streptosporangiales</taxon>
        <taxon>Streptosporangiaceae</taxon>
        <taxon>Microbispora</taxon>
    </lineage>
</organism>
<evidence type="ECO:0000313" key="1">
    <source>
        <dbReference type="EMBL" id="SIS12542.1"/>
    </source>
</evidence>